<dbReference type="GO" id="GO:0045151">
    <property type="term" value="P:acetoin biosynthetic process"/>
    <property type="evidence" value="ECO:0007669"/>
    <property type="project" value="UniProtKB-KW"/>
</dbReference>
<dbReference type="PANTHER" id="PTHR35524:SF1">
    <property type="entry name" value="ALPHA-ACETOLACTATE DECARBOXYLASE"/>
    <property type="match status" value="1"/>
</dbReference>
<dbReference type="PIRSF" id="PIRSF001332">
    <property type="entry name" value="Acetolac_decarb"/>
    <property type="match status" value="1"/>
</dbReference>
<name>A0A6J6M4Q3_9ZZZZ</name>
<comment type="similarity">
    <text evidence="3">Belongs to the alpha-acetolactate decarboxylase family.</text>
</comment>
<dbReference type="InterPro" id="IPR005128">
    <property type="entry name" value="Acetolactate_a_deCO2ase"/>
</dbReference>
<keyword evidence="8" id="KW-0456">Lyase</keyword>
<evidence type="ECO:0000256" key="2">
    <source>
        <dbReference type="ARBA" id="ARBA00005170"/>
    </source>
</evidence>
<dbReference type="GO" id="GO:0047605">
    <property type="term" value="F:acetolactate decarboxylase activity"/>
    <property type="evidence" value="ECO:0007669"/>
    <property type="project" value="UniProtKB-EC"/>
</dbReference>
<comment type="pathway">
    <text evidence="2">Polyol metabolism; (R,R)-butane-2,3-diol biosynthesis; (R,R)-butane-2,3-diol from pyruvate: step 2/3.</text>
</comment>
<dbReference type="EMBL" id="CAEZWM010000206">
    <property type="protein sequence ID" value="CAB4669051.1"/>
    <property type="molecule type" value="Genomic_DNA"/>
</dbReference>
<accession>A0A6J6M4Q3</accession>
<evidence type="ECO:0000256" key="5">
    <source>
        <dbReference type="ARBA" id="ARBA00020164"/>
    </source>
</evidence>
<dbReference type="Pfam" id="PF03306">
    <property type="entry name" value="AAL_decarboxy"/>
    <property type="match status" value="1"/>
</dbReference>
<dbReference type="AlphaFoldDB" id="A0A6J6M4Q3"/>
<evidence type="ECO:0000256" key="8">
    <source>
        <dbReference type="ARBA" id="ARBA00023239"/>
    </source>
</evidence>
<dbReference type="SUPFAM" id="SSF117856">
    <property type="entry name" value="AF0104/ALDC/Ptd012-like"/>
    <property type="match status" value="1"/>
</dbReference>
<proteinExistence type="inferred from homology"/>
<organism evidence="9">
    <name type="scientific">freshwater metagenome</name>
    <dbReference type="NCBI Taxonomy" id="449393"/>
    <lineage>
        <taxon>unclassified sequences</taxon>
        <taxon>metagenomes</taxon>
        <taxon>ecological metagenomes</taxon>
    </lineage>
</organism>
<evidence type="ECO:0000256" key="4">
    <source>
        <dbReference type="ARBA" id="ARBA00013204"/>
    </source>
</evidence>
<keyword evidence="6" id="KW-0210">Decarboxylase</keyword>
<dbReference type="PANTHER" id="PTHR35524">
    <property type="entry name" value="ALPHA-ACETOLACTATE DECARBOXYLASE"/>
    <property type="match status" value="1"/>
</dbReference>
<dbReference type="EC" id="4.1.1.5" evidence="4"/>
<evidence type="ECO:0000256" key="6">
    <source>
        <dbReference type="ARBA" id="ARBA00022793"/>
    </source>
</evidence>
<protein>
    <recommendedName>
        <fullName evidence="5">Alpha-acetolactate decarboxylase</fullName>
        <ecNumber evidence="4">4.1.1.5</ecNumber>
    </recommendedName>
</protein>
<gene>
    <name evidence="9" type="ORF">UFOPK2242_01353</name>
</gene>
<dbReference type="Gene3D" id="3.30.1330.80">
    <property type="entry name" value="Hypothetical protein, similar to alpha- acetolactate decarboxylase, domain 2"/>
    <property type="match status" value="2"/>
</dbReference>
<dbReference type="NCBIfam" id="TIGR01252">
    <property type="entry name" value="acetolac_decarb"/>
    <property type="match status" value="1"/>
</dbReference>
<evidence type="ECO:0000256" key="1">
    <source>
        <dbReference type="ARBA" id="ARBA00001784"/>
    </source>
</evidence>
<keyword evidence="7" id="KW-0005">Acetoin biosynthesis</keyword>
<sequence length="292" mass="30953">MSDHRGHTHHVIDAHLAHAARMHVTRHTHDDFVASSGSSPDLAAASHAHAAFQTSSIDALLKGSFAGDLTLDELRIHGDFGLGTVQGLDGELIILDGVCFQVTSDGVVRMPAGSMRTPFAVVCRFAPHVDELIGAFGSLPSLISEIDRIASEHAQDLGPAPILAVRVDGVFSEIDLRSVPGQSEPYPPLSEVVNHQSEWQVIAEPGTSIEGTLLGFRFPPEAQGIEVAGYHLHFLSKDRSIGGHVTGISMLGGRLRLDGATELHLEIPDGVEVAEADTSEETARAIRAAEGG</sequence>
<comment type="catalytic activity">
    <reaction evidence="1">
        <text>(2S)-2-acetolactate + H(+) = (R)-acetoin + CO2</text>
        <dbReference type="Rhea" id="RHEA:21580"/>
        <dbReference type="ChEBI" id="CHEBI:15378"/>
        <dbReference type="ChEBI" id="CHEBI:15686"/>
        <dbReference type="ChEBI" id="CHEBI:16526"/>
        <dbReference type="ChEBI" id="CHEBI:58476"/>
        <dbReference type="EC" id="4.1.1.5"/>
    </reaction>
</comment>
<evidence type="ECO:0000313" key="9">
    <source>
        <dbReference type="EMBL" id="CAB4669051.1"/>
    </source>
</evidence>
<evidence type="ECO:0000256" key="3">
    <source>
        <dbReference type="ARBA" id="ARBA00007106"/>
    </source>
</evidence>
<reference evidence="9" key="1">
    <citation type="submission" date="2020-05" db="EMBL/GenBank/DDBJ databases">
        <authorList>
            <person name="Chiriac C."/>
            <person name="Salcher M."/>
            <person name="Ghai R."/>
            <person name="Kavagutti S V."/>
        </authorList>
    </citation>
    <scope>NUCLEOTIDE SEQUENCE</scope>
</reference>
<evidence type="ECO:0000256" key="7">
    <source>
        <dbReference type="ARBA" id="ARBA00023061"/>
    </source>
</evidence>
<dbReference type="UniPathway" id="UPA00626">
    <property type="reaction ID" value="UER00678"/>
</dbReference>
<dbReference type="CDD" id="cd17299">
    <property type="entry name" value="acetolactate_decarboxylase"/>
    <property type="match status" value="1"/>
</dbReference>